<reference evidence="1 2" key="1">
    <citation type="submission" date="2016-11" db="EMBL/GenBank/DDBJ databases">
        <authorList>
            <person name="Jaros S."/>
            <person name="Januszkiewicz K."/>
            <person name="Wedrychowicz H."/>
        </authorList>
    </citation>
    <scope>NUCLEOTIDE SEQUENCE [LARGE SCALE GENOMIC DNA]</scope>
    <source>
        <strain evidence="1 2">DSM 26991</strain>
    </source>
</reference>
<accession>A0A1M4W750</accession>
<evidence type="ECO:0000313" key="2">
    <source>
        <dbReference type="Proteomes" id="UP000184509"/>
    </source>
</evidence>
<gene>
    <name evidence="1" type="ORF">SAMN05444405_1036</name>
</gene>
<protein>
    <recommendedName>
        <fullName evidence="3">Tubulin/FtsZ family, GTPase domain</fullName>
    </recommendedName>
</protein>
<sequence length="486" mass="55770">MSTFLFCIGGTGLRVMKSLTMLLASGYKALNEKGENEDIIPVLIDPHKSLDEFTNCKKSLDRYCQIRSMIARGALMQDNFFHTRIVSLGNLGANDDENSNFDYDLRLDCSFGEFIKKSKLSTDSVSQDLINLLYSESNINRSLAVGFKGSPNVGCVVLDNFEDQNWFQDLTSKFGQGDKIFIVASVFGGTGASGFPLLVKKIRSCGNAYLQNASIGAIAVMPYFELTPPKKEDPNNDINSSCFITKTKAALSYYDKELKVDSLYYIADDKQQKPYTNDEELQKNGTHFIEFMAATSVFHYIKSTPAEQNKMPADRKTEYYSICIDNNSEVMNWDNIGMAHQEYIYSLLNYYTFTMVNQLAKGERDFPLRKTSGFNDTFYNSGFFLLLDEFNGEFYKWLHELSDNDRSFAPFLLEGNNVLKSFPLLGHEFTNKKRCLWSKIPYGLSYYLHEMILLEKKYKMRNMDNLYEKYTEMMYEAIDNINKFVK</sequence>
<name>A0A1M4W750_9BACE</name>
<dbReference type="EMBL" id="FQTV01000003">
    <property type="protein sequence ID" value="SHE77029.1"/>
    <property type="molecule type" value="Genomic_DNA"/>
</dbReference>
<dbReference type="Gene3D" id="3.40.50.1440">
    <property type="entry name" value="Tubulin/FtsZ, GTPase domain"/>
    <property type="match status" value="1"/>
</dbReference>
<dbReference type="InterPro" id="IPR036525">
    <property type="entry name" value="Tubulin/FtsZ_GTPase_sf"/>
</dbReference>
<evidence type="ECO:0000313" key="1">
    <source>
        <dbReference type="EMBL" id="SHE77029.1"/>
    </source>
</evidence>
<evidence type="ECO:0008006" key="3">
    <source>
        <dbReference type="Google" id="ProtNLM"/>
    </source>
</evidence>
<proteinExistence type="predicted"/>
<dbReference type="AlphaFoldDB" id="A0A1M4W750"/>
<dbReference type="Proteomes" id="UP000184509">
    <property type="component" value="Unassembled WGS sequence"/>
</dbReference>
<dbReference type="RefSeq" id="WP_139261240.1">
    <property type="nucleotide sequence ID" value="NZ_FQTV01000003.1"/>
</dbReference>
<organism evidence="1 2">
    <name type="scientific">Bacteroides luti</name>
    <dbReference type="NCBI Taxonomy" id="1297750"/>
    <lineage>
        <taxon>Bacteria</taxon>
        <taxon>Pseudomonadati</taxon>
        <taxon>Bacteroidota</taxon>
        <taxon>Bacteroidia</taxon>
        <taxon>Bacteroidales</taxon>
        <taxon>Bacteroidaceae</taxon>
        <taxon>Bacteroides</taxon>
    </lineage>
</organism>
<dbReference type="OrthoDB" id="844533at2"/>
<dbReference type="SUPFAM" id="SSF52490">
    <property type="entry name" value="Tubulin nucleotide-binding domain-like"/>
    <property type="match status" value="1"/>
</dbReference>
<dbReference type="STRING" id="1297750.SAMN05444405_1036"/>
<keyword evidence="2" id="KW-1185">Reference proteome</keyword>